<protein>
    <submittedName>
        <fullName evidence="1">Uncharacterized protein</fullName>
    </submittedName>
</protein>
<accession>A0ABR4E9G3</accession>
<evidence type="ECO:0000313" key="2">
    <source>
        <dbReference type="Proteomes" id="UP001600888"/>
    </source>
</evidence>
<dbReference type="Proteomes" id="UP001600888">
    <property type="component" value="Unassembled WGS sequence"/>
</dbReference>
<name>A0ABR4E9G3_9PEZI</name>
<reference evidence="1 2" key="1">
    <citation type="submission" date="2024-03" db="EMBL/GenBank/DDBJ databases">
        <title>A high-quality draft genome sequence of Diaporthe vaccinii, a causative agent of upright dieback and viscid rot disease in cranberry plants.</title>
        <authorList>
            <person name="Sarrasin M."/>
            <person name="Lang B.F."/>
            <person name="Burger G."/>
        </authorList>
    </citation>
    <scope>NUCLEOTIDE SEQUENCE [LARGE SCALE GENOMIC DNA]</scope>
    <source>
        <strain evidence="1 2">IS7</strain>
    </source>
</reference>
<proteinExistence type="predicted"/>
<dbReference type="EMBL" id="JBAWTH010000080">
    <property type="protein sequence ID" value="KAL2279043.1"/>
    <property type="molecule type" value="Genomic_DNA"/>
</dbReference>
<keyword evidence="2" id="KW-1185">Reference proteome</keyword>
<sequence>MRSVPLQDQFPETADRVQRLASTMLNLWIVPTATAPYGQIKSQPRCGDRAGFGIPLLADDGRCVVHVTIITRVSALLSASTRCVHTDAALALVRDATSIAFHNVTCSAR</sequence>
<evidence type="ECO:0000313" key="1">
    <source>
        <dbReference type="EMBL" id="KAL2279043.1"/>
    </source>
</evidence>
<organism evidence="1 2">
    <name type="scientific">Diaporthe vaccinii</name>
    <dbReference type="NCBI Taxonomy" id="105482"/>
    <lineage>
        <taxon>Eukaryota</taxon>
        <taxon>Fungi</taxon>
        <taxon>Dikarya</taxon>
        <taxon>Ascomycota</taxon>
        <taxon>Pezizomycotina</taxon>
        <taxon>Sordariomycetes</taxon>
        <taxon>Sordariomycetidae</taxon>
        <taxon>Diaporthales</taxon>
        <taxon>Diaporthaceae</taxon>
        <taxon>Diaporthe</taxon>
        <taxon>Diaporthe eres species complex</taxon>
    </lineage>
</organism>
<gene>
    <name evidence="1" type="ORF">FJTKL_14021</name>
</gene>
<comment type="caution">
    <text evidence="1">The sequence shown here is derived from an EMBL/GenBank/DDBJ whole genome shotgun (WGS) entry which is preliminary data.</text>
</comment>